<accession>X1SI90</accession>
<protein>
    <submittedName>
        <fullName evidence="1">Uncharacterized protein</fullName>
    </submittedName>
</protein>
<comment type="caution">
    <text evidence="1">The sequence shown here is derived from an EMBL/GenBank/DDBJ whole genome shotgun (WGS) entry which is preliminary data.</text>
</comment>
<proteinExistence type="predicted"/>
<sequence length="86" mass="9386">MAAKKGADKTSKDEQIGFHKGSLTTLVKERQELARIIGIVEQLIQFHMGALKELGVDLAQQTEIQEAMGVSPGKKGSKKKPIDEIL</sequence>
<dbReference type="EMBL" id="BARW01007984">
    <property type="protein sequence ID" value="GAI78876.1"/>
    <property type="molecule type" value="Genomic_DNA"/>
</dbReference>
<name>X1SI90_9ZZZZ</name>
<dbReference type="AlphaFoldDB" id="X1SI90"/>
<organism evidence="1">
    <name type="scientific">marine sediment metagenome</name>
    <dbReference type="NCBI Taxonomy" id="412755"/>
    <lineage>
        <taxon>unclassified sequences</taxon>
        <taxon>metagenomes</taxon>
        <taxon>ecological metagenomes</taxon>
    </lineage>
</organism>
<evidence type="ECO:0000313" key="1">
    <source>
        <dbReference type="EMBL" id="GAI78876.1"/>
    </source>
</evidence>
<gene>
    <name evidence="1" type="ORF">S12H4_16502</name>
</gene>
<reference evidence="1" key="1">
    <citation type="journal article" date="2014" name="Front. Microbiol.">
        <title>High frequency of phylogenetically diverse reductive dehalogenase-homologous genes in deep subseafloor sedimentary metagenomes.</title>
        <authorList>
            <person name="Kawai M."/>
            <person name="Futagami T."/>
            <person name="Toyoda A."/>
            <person name="Takaki Y."/>
            <person name="Nishi S."/>
            <person name="Hori S."/>
            <person name="Arai W."/>
            <person name="Tsubouchi T."/>
            <person name="Morono Y."/>
            <person name="Uchiyama I."/>
            <person name="Ito T."/>
            <person name="Fujiyama A."/>
            <person name="Inagaki F."/>
            <person name="Takami H."/>
        </authorList>
    </citation>
    <scope>NUCLEOTIDE SEQUENCE</scope>
    <source>
        <strain evidence="1">Expedition CK06-06</strain>
    </source>
</reference>